<gene>
    <name evidence="2" type="ORF">FJZ47_17070</name>
</gene>
<dbReference type="EMBL" id="VGLS01000594">
    <property type="protein sequence ID" value="MBM3225494.1"/>
    <property type="molecule type" value="Genomic_DNA"/>
</dbReference>
<name>A0A938B3W9_UNCTE</name>
<evidence type="ECO:0000313" key="2">
    <source>
        <dbReference type="EMBL" id="MBM3225494.1"/>
    </source>
</evidence>
<keyword evidence="1" id="KW-0812">Transmembrane</keyword>
<feature type="transmembrane region" description="Helical" evidence="1">
    <location>
        <begin position="69"/>
        <end position="89"/>
    </location>
</feature>
<dbReference type="GO" id="GO:0016780">
    <property type="term" value="F:phosphotransferase activity, for other substituted phosphate groups"/>
    <property type="evidence" value="ECO:0007669"/>
    <property type="project" value="InterPro"/>
</dbReference>
<dbReference type="Gene3D" id="1.20.120.1760">
    <property type="match status" value="1"/>
</dbReference>
<evidence type="ECO:0000313" key="3">
    <source>
        <dbReference type="Proteomes" id="UP000712673"/>
    </source>
</evidence>
<keyword evidence="1" id="KW-1133">Transmembrane helix</keyword>
<feature type="transmembrane region" description="Helical" evidence="1">
    <location>
        <begin position="110"/>
        <end position="132"/>
    </location>
</feature>
<dbReference type="GO" id="GO:0016020">
    <property type="term" value="C:membrane"/>
    <property type="evidence" value="ECO:0007669"/>
    <property type="project" value="InterPro"/>
</dbReference>
<dbReference type="Pfam" id="PF01066">
    <property type="entry name" value="CDP-OH_P_transf"/>
    <property type="match status" value="1"/>
</dbReference>
<accession>A0A938B3W9</accession>
<reference evidence="2" key="1">
    <citation type="submission" date="2019-03" db="EMBL/GenBank/DDBJ databases">
        <title>Lake Tanganyika Metagenome-Assembled Genomes (MAGs).</title>
        <authorList>
            <person name="Tran P."/>
        </authorList>
    </citation>
    <scope>NUCLEOTIDE SEQUENCE</scope>
    <source>
        <strain evidence="2">K_DeepCast_65m_m2_066</strain>
    </source>
</reference>
<protein>
    <submittedName>
        <fullName evidence="2">CDP-alcohol phosphatidyltransferase family protein</fullName>
    </submittedName>
</protein>
<evidence type="ECO:0000256" key="1">
    <source>
        <dbReference type="SAM" id="Phobius"/>
    </source>
</evidence>
<dbReference type="Proteomes" id="UP000712673">
    <property type="component" value="Unassembled WGS sequence"/>
</dbReference>
<organism evidence="2 3">
    <name type="scientific">Tectimicrobiota bacterium</name>
    <dbReference type="NCBI Taxonomy" id="2528274"/>
    <lineage>
        <taxon>Bacteria</taxon>
        <taxon>Pseudomonadati</taxon>
        <taxon>Nitrospinota/Tectimicrobiota group</taxon>
        <taxon>Candidatus Tectimicrobiota</taxon>
    </lineage>
</organism>
<sequence length="159" mass="16962">MLPLAAHTPSVLLLLPLWLFVRMAFNALDGMMARELHMASPLGAILNELGDVLADVALYIPFALLSAPAHWPVLAFVIGAVLTEFCGVLGQTLSGRRQYAGPMGKSDRAFVVSALALLTVLVPALLAVWAWVFSVAALLTAVTCWNRLAATLREVRAAA</sequence>
<dbReference type="GO" id="GO:0008654">
    <property type="term" value="P:phospholipid biosynthetic process"/>
    <property type="evidence" value="ECO:0007669"/>
    <property type="project" value="InterPro"/>
</dbReference>
<dbReference type="AlphaFoldDB" id="A0A938B3W9"/>
<comment type="caution">
    <text evidence="2">The sequence shown here is derived from an EMBL/GenBank/DDBJ whole genome shotgun (WGS) entry which is preliminary data.</text>
</comment>
<proteinExistence type="predicted"/>
<keyword evidence="1" id="KW-0472">Membrane</keyword>
<dbReference type="InterPro" id="IPR000462">
    <property type="entry name" value="CDP-OH_P_trans"/>
</dbReference>
<dbReference type="InterPro" id="IPR043130">
    <property type="entry name" value="CDP-OH_PTrfase_TM_dom"/>
</dbReference>